<feature type="domain" description="Glucose-6-phosphate dehydrogenase C-terminal" evidence="11">
    <location>
        <begin position="222"/>
        <end position="523"/>
    </location>
</feature>
<sequence length="541" mass="61913">MSSNTFESIGAAIHEKADCIYERLRTQINRIGSASGPNSHIFFVLGASGDLAKKKIYPTLWWLYRDGFLPEGTRFIGYARSQITVDKIFENAAKYMKVQEDEKETFAKFKTLNSYVAGSYDKGEDFERLTNEANHLSKQESAHRLFYLALPPSVYGSVSELISKHCRPKSPGWLRLIVEKPFGKDLQSSNKLSEHLSKFFSEEEIYRIDHYLGKEMVQNIIVLRFSNQILSRVWNRDSIAAVIIIFKEDIGTQGRGGYFDEFGILRDVIQNHLMQILSILAMEKPRSTKGEDIRNEKVKVLRCVAPIKPEDVVIGQYYGDKDSKDPEHQKGYLDDDGVPKDSTTPTYAQVVVSINNERWAGVPFILRAGKALNEKKAEIRIQFRDVPGDMFDDDNRASGESKKLSRDELVMRVQPNEAVYLKLNTKRPGEMGFSIDETELDLTYGERYKGVKLPDAYERLILDVFMGSKINFVRSDELEEAWRIVDPVLADIEKKKIPVIPYKFGSIGIREAFDVAAKHGYVFRGTYVWKDERTTKSEEKN</sequence>
<dbReference type="Gene3D" id="3.30.360.10">
    <property type="entry name" value="Dihydrodipicolinate Reductase, domain 2"/>
    <property type="match status" value="1"/>
</dbReference>
<gene>
    <name evidence="12" type="ORF">EDS130_LOCUS9524</name>
    <name evidence="13" type="ORF">XAT740_LOCUS13665</name>
</gene>
<dbReference type="UniPathway" id="UPA00115">
    <property type="reaction ID" value="UER00408"/>
</dbReference>
<dbReference type="Proteomes" id="UP000663852">
    <property type="component" value="Unassembled WGS sequence"/>
</dbReference>
<dbReference type="GO" id="GO:0005829">
    <property type="term" value="C:cytosol"/>
    <property type="evidence" value="ECO:0007669"/>
    <property type="project" value="TreeGrafter"/>
</dbReference>
<evidence type="ECO:0000256" key="4">
    <source>
        <dbReference type="ARBA" id="ARBA00022857"/>
    </source>
</evidence>
<dbReference type="SUPFAM" id="SSF51735">
    <property type="entry name" value="NAD(P)-binding Rossmann-fold domains"/>
    <property type="match status" value="1"/>
</dbReference>
<dbReference type="SUPFAM" id="SSF55347">
    <property type="entry name" value="Glyceraldehyde-3-phosphate dehydrogenase-like, C-terminal domain"/>
    <property type="match status" value="1"/>
</dbReference>
<keyword evidence="5 8" id="KW-0560">Oxidoreductase</keyword>
<dbReference type="GO" id="GO:0009051">
    <property type="term" value="P:pentose-phosphate shunt, oxidative branch"/>
    <property type="evidence" value="ECO:0007669"/>
    <property type="project" value="TreeGrafter"/>
</dbReference>
<dbReference type="EC" id="1.1.1.49" evidence="8"/>
<proteinExistence type="inferred from homology"/>
<dbReference type="Pfam" id="PF02781">
    <property type="entry name" value="G6PD_C"/>
    <property type="match status" value="1"/>
</dbReference>
<evidence type="ECO:0000259" key="11">
    <source>
        <dbReference type="Pfam" id="PF02781"/>
    </source>
</evidence>
<evidence type="ECO:0000256" key="7">
    <source>
        <dbReference type="ARBA" id="ARBA00047696"/>
    </source>
</evidence>
<keyword evidence="6 8" id="KW-0119">Carbohydrate metabolism</keyword>
<dbReference type="InterPro" id="IPR036291">
    <property type="entry name" value="NAD(P)-bd_dom_sf"/>
</dbReference>
<reference evidence="13" key="1">
    <citation type="submission" date="2021-02" db="EMBL/GenBank/DDBJ databases">
        <authorList>
            <person name="Nowell W R."/>
        </authorList>
    </citation>
    <scope>NUCLEOTIDE SEQUENCE</scope>
</reference>
<dbReference type="EMBL" id="CAJNOJ010000032">
    <property type="protein sequence ID" value="CAF0895900.1"/>
    <property type="molecule type" value="Genomic_DNA"/>
</dbReference>
<keyword evidence="14" id="KW-1185">Reference proteome</keyword>
<protein>
    <recommendedName>
        <fullName evidence="8">Glucose-6-phosphate 1-dehydrogenase</fullName>
        <ecNumber evidence="8">1.1.1.49</ecNumber>
    </recommendedName>
</protein>
<dbReference type="Pfam" id="PF00479">
    <property type="entry name" value="G6PD_N"/>
    <property type="match status" value="1"/>
</dbReference>
<dbReference type="NCBIfam" id="TIGR00871">
    <property type="entry name" value="zwf"/>
    <property type="match status" value="1"/>
</dbReference>
<accession>A0A814HHK7</accession>
<dbReference type="GO" id="GO:0004345">
    <property type="term" value="F:glucose-6-phosphate dehydrogenase activity"/>
    <property type="evidence" value="ECO:0007669"/>
    <property type="project" value="UniProtKB-EC"/>
</dbReference>
<dbReference type="GO" id="GO:0006006">
    <property type="term" value="P:glucose metabolic process"/>
    <property type="evidence" value="ECO:0007669"/>
    <property type="project" value="UniProtKB-KW"/>
</dbReference>
<dbReference type="GO" id="GO:0050661">
    <property type="term" value="F:NADP binding"/>
    <property type="evidence" value="ECO:0007669"/>
    <property type="project" value="InterPro"/>
</dbReference>
<name>A0A814HHK7_ADIRI</name>
<keyword evidence="3 8" id="KW-0313">Glucose metabolism</keyword>
<dbReference type="InterPro" id="IPR001282">
    <property type="entry name" value="G6P_DH"/>
</dbReference>
<dbReference type="PANTHER" id="PTHR23429">
    <property type="entry name" value="GLUCOSE-6-PHOSPHATE 1-DEHYDROGENASE G6PD"/>
    <property type="match status" value="1"/>
</dbReference>
<evidence type="ECO:0000256" key="5">
    <source>
        <dbReference type="ARBA" id="ARBA00023002"/>
    </source>
</evidence>
<dbReference type="OrthoDB" id="60984at2759"/>
<comment type="similarity">
    <text evidence="2 8">Belongs to the glucose-6-phosphate dehydrogenase family.</text>
</comment>
<evidence type="ECO:0000259" key="10">
    <source>
        <dbReference type="Pfam" id="PF00479"/>
    </source>
</evidence>
<keyword evidence="4 8" id="KW-0521">NADP</keyword>
<evidence type="ECO:0000313" key="12">
    <source>
        <dbReference type="EMBL" id="CAF0895900.1"/>
    </source>
</evidence>
<dbReference type="HAMAP" id="MF_00966">
    <property type="entry name" value="G6PD"/>
    <property type="match status" value="1"/>
</dbReference>
<evidence type="ECO:0000256" key="9">
    <source>
        <dbReference type="SAM" id="MobiDB-lite"/>
    </source>
</evidence>
<feature type="compositionally biased region" description="Basic and acidic residues" evidence="9">
    <location>
        <begin position="319"/>
        <end position="339"/>
    </location>
</feature>
<feature type="region of interest" description="Disordered" evidence="9">
    <location>
        <begin position="318"/>
        <end position="341"/>
    </location>
</feature>
<dbReference type="PANTHER" id="PTHR23429:SF0">
    <property type="entry name" value="GLUCOSE-6-PHOSPHATE 1-DEHYDROGENASE"/>
    <property type="match status" value="1"/>
</dbReference>
<comment type="caution">
    <text evidence="13">The sequence shown here is derived from an EMBL/GenBank/DDBJ whole genome shotgun (WGS) entry which is preliminary data.</text>
</comment>
<evidence type="ECO:0000313" key="14">
    <source>
        <dbReference type="Proteomes" id="UP000663828"/>
    </source>
</evidence>
<dbReference type="InterPro" id="IPR022674">
    <property type="entry name" value="G6P_DH_NAD-bd"/>
</dbReference>
<evidence type="ECO:0000256" key="8">
    <source>
        <dbReference type="RuleBase" id="RU362120"/>
    </source>
</evidence>
<dbReference type="PRINTS" id="PR00079">
    <property type="entry name" value="G6PDHDRGNASE"/>
</dbReference>
<comment type="pathway">
    <text evidence="1 8">Carbohydrate degradation; pentose phosphate pathway; D-ribulose 5-phosphate from D-glucose 6-phosphate (oxidative stage): step 1/3.</text>
</comment>
<dbReference type="AlphaFoldDB" id="A0A814HHK7"/>
<evidence type="ECO:0000256" key="1">
    <source>
        <dbReference type="ARBA" id="ARBA00004937"/>
    </source>
</evidence>
<dbReference type="FunFam" id="3.40.50.720:FF:000111">
    <property type="entry name" value="Glucose-6-phosphate 1-dehydrogenase"/>
    <property type="match status" value="1"/>
</dbReference>
<feature type="domain" description="Glucose-6-phosphate dehydrogenase NAD-binding" evidence="10">
    <location>
        <begin position="44"/>
        <end position="219"/>
    </location>
</feature>
<comment type="function">
    <text evidence="8">Catalyzes the rate-limiting step of the oxidative pentose-phosphate pathway, which represents a route for the dissimilation of carbohydrates besides glycolysis.</text>
</comment>
<organism evidence="13 14">
    <name type="scientific">Adineta ricciae</name>
    <name type="common">Rotifer</name>
    <dbReference type="NCBI Taxonomy" id="249248"/>
    <lineage>
        <taxon>Eukaryota</taxon>
        <taxon>Metazoa</taxon>
        <taxon>Spiralia</taxon>
        <taxon>Gnathifera</taxon>
        <taxon>Rotifera</taxon>
        <taxon>Eurotatoria</taxon>
        <taxon>Bdelloidea</taxon>
        <taxon>Adinetida</taxon>
        <taxon>Adinetidae</taxon>
        <taxon>Adineta</taxon>
    </lineage>
</organism>
<dbReference type="Proteomes" id="UP000663828">
    <property type="component" value="Unassembled WGS sequence"/>
</dbReference>
<dbReference type="PIRSF" id="PIRSF000110">
    <property type="entry name" value="G6PD"/>
    <property type="match status" value="1"/>
</dbReference>
<dbReference type="InterPro" id="IPR022675">
    <property type="entry name" value="G6P_DH_C"/>
</dbReference>
<comment type="catalytic activity">
    <reaction evidence="7">
        <text>D-glucose 6-phosphate + NADP(+) = 6-phospho-D-glucono-1,5-lactone + NADPH + H(+)</text>
        <dbReference type="Rhea" id="RHEA:15841"/>
        <dbReference type="ChEBI" id="CHEBI:15378"/>
        <dbReference type="ChEBI" id="CHEBI:57783"/>
        <dbReference type="ChEBI" id="CHEBI:57955"/>
        <dbReference type="ChEBI" id="CHEBI:58349"/>
        <dbReference type="ChEBI" id="CHEBI:61548"/>
        <dbReference type="EC" id="1.1.1.49"/>
    </reaction>
    <physiologicalReaction direction="left-to-right" evidence="7">
        <dbReference type="Rhea" id="RHEA:15842"/>
    </physiologicalReaction>
</comment>
<evidence type="ECO:0000256" key="6">
    <source>
        <dbReference type="ARBA" id="ARBA00023277"/>
    </source>
</evidence>
<dbReference type="Gene3D" id="3.40.50.720">
    <property type="entry name" value="NAD(P)-binding Rossmann-like Domain"/>
    <property type="match status" value="1"/>
</dbReference>
<dbReference type="InterPro" id="IPR019796">
    <property type="entry name" value="G6P_DH_AS"/>
</dbReference>
<dbReference type="PROSITE" id="PS00069">
    <property type="entry name" value="G6P_DEHYDROGENASE"/>
    <property type="match status" value="1"/>
</dbReference>
<evidence type="ECO:0000256" key="2">
    <source>
        <dbReference type="ARBA" id="ARBA00009975"/>
    </source>
</evidence>
<dbReference type="EMBL" id="CAJNOR010000798">
    <property type="protein sequence ID" value="CAF1009933.1"/>
    <property type="molecule type" value="Genomic_DNA"/>
</dbReference>
<evidence type="ECO:0000313" key="13">
    <source>
        <dbReference type="EMBL" id="CAF1009933.1"/>
    </source>
</evidence>
<evidence type="ECO:0000256" key="3">
    <source>
        <dbReference type="ARBA" id="ARBA00022526"/>
    </source>
</evidence>